<accession>A0A4V2S411</accession>
<evidence type="ECO:0000313" key="2">
    <source>
        <dbReference type="EMBL" id="TCO46440.1"/>
    </source>
</evidence>
<proteinExistence type="predicted"/>
<dbReference type="EMBL" id="SLWS01000019">
    <property type="protein sequence ID" value="TCO46440.1"/>
    <property type="molecule type" value="Genomic_DNA"/>
</dbReference>
<name>A0A4V2S411_9PSEU</name>
<sequence length="198" mass="22477">MTVTAAHFRTERVTTTAIPALRVMTSAPRPRAISDLTLVATSTAVSVGLLFVRYTLTEWDRPELASNGEALLSELVSQAVQLIGVPDPSTRWRDLDDLALIQLRLVLFDHAIVIEVADRHREPPNPSDAFRSLSKQWNFYPTEAGRVVWCELELPQYQLTEHGLPKRRPSPRPITQRPPTLPGDRDVLQRVREWLEEL</sequence>
<comment type="caution">
    <text evidence="2">The sequence shown here is derived from an EMBL/GenBank/DDBJ whole genome shotgun (WGS) entry which is preliminary data.</text>
</comment>
<dbReference type="AlphaFoldDB" id="A0A4V2S411"/>
<reference evidence="2 3" key="1">
    <citation type="submission" date="2019-03" db="EMBL/GenBank/DDBJ databases">
        <title>Genomic Encyclopedia of Type Strains, Phase IV (KMG-IV): sequencing the most valuable type-strain genomes for metagenomic binning, comparative biology and taxonomic classification.</title>
        <authorList>
            <person name="Goeker M."/>
        </authorList>
    </citation>
    <scope>NUCLEOTIDE SEQUENCE [LARGE SCALE GENOMIC DNA]</scope>
    <source>
        <strain evidence="2 3">DSM 45934</strain>
    </source>
</reference>
<keyword evidence="3" id="KW-1185">Reference proteome</keyword>
<dbReference type="Proteomes" id="UP000295680">
    <property type="component" value="Unassembled WGS sequence"/>
</dbReference>
<organism evidence="2 3">
    <name type="scientific">Actinocrispum wychmicini</name>
    <dbReference type="NCBI Taxonomy" id="1213861"/>
    <lineage>
        <taxon>Bacteria</taxon>
        <taxon>Bacillati</taxon>
        <taxon>Actinomycetota</taxon>
        <taxon>Actinomycetes</taxon>
        <taxon>Pseudonocardiales</taxon>
        <taxon>Pseudonocardiaceae</taxon>
        <taxon>Actinocrispum</taxon>
    </lineage>
</organism>
<gene>
    <name evidence="2" type="ORF">EV192_11916</name>
</gene>
<feature type="region of interest" description="Disordered" evidence="1">
    <location>
        <begin position="161"/>
        <end position="183"/>
    </location>
</feature>
<dbReference type="Gene3D" id="3.30.565.10">
    <property type="entry name" value="Histidine kinase-like ATPase, C-terminal domain"/>
    <property type="match status" value="1"/>
</dbReference>
<evidence type="ECO:0000313" key="3">
    <source>
        <dbReference type="Proteomes" id="UP000295680"/>
    </source>
</evidence>
<evidence type="ECO:0000256" key="1">
    <source>
        <dbReference type="SAM" id="MobiDB-lite"/>
    </source>
</evidence>
<dbReference type="InterPro" id="IPR036890">
    <property type="entry name" value="HATPase_C_sf"/>
</dbReference>
<protein>
    <submittedName>
        <fullName evidence="2">Uncharacterized protein</fullName>
    </submittedName>
</protein>